<feature type="transmembrane region" description="Helical" evidence="1">
    <location>
        <begin position="37"/>
        <end position="61"/>
    </location>
</feature>
<gene>
    <name evidence="2" type="ORF">FLAT13_02421</name>
</gene>
<comment type="caution">
    <text evidence="2">The sequence shown here is derived from an EMBL/GenBank/DDBJ whole genome shotgun (WGS) entry which is preliminary data.</text>
</comment>
<evidence type="ECO:0000313" key="2">
    <source>
        <dbReference type="EMBL" id="CAD0004680.1"/>
    </source>
</evidence>
<protein>
    <submittedName>
        <fullName evidence="2">Uncharacterized protein</fullName>
    </submittedName>
</protein>
<keyword evidence="3" id="KW-1185">Reference proteome</keyword>
<proteinExistence type="predicted"/>
<dbReference type="EMBL" id="CAIJDP010000068">
    <property type="protein sequence ID" value="CAD0004680.1"/>
    <property type="molecule type" value="Genomic_DNA"/>
</dbReference>
<evidence type="ECO:0000313" key="3">
    <source>
        <dbReference type="Proteomes" id="UP000530060"/>
    </source>
</evidence>
<reference evidence="2 3" key="1">
    <citation type="submission" date="2020-06" db="EMBL/GenBank/DDBJ databases">
        <authorList>
            <person name="Criscuolo A."/>
        </authorList>
    </citation>
    <scope>NUCLEOTIDE SEQUENCE [LARGE SCALE GENOMIC DNA]</scope>
    <source>
        <strain evidence="3">CIP 111411</strain>
    </source>
</reference>
<sequence length="300" mass="35442">MIRLKLISKCIKKSWEKSNKINILKKLRFFTLFKHTFTLLIFELITMKRIIFFISVMIYIVCYPNGPKIRTELSNINDTLKVVKKVSANYTNGNPEPEEVWTFFYENDLISKIESLSDGKITASVEINYEDGKIKEMKDYIKPLKSLNEISVLRVFNYDKDLITNILTTESQRKILYMYTYNDLKQIIKCQISENGKLLSEEAYLYDKKGNLSERKYEGQSKKDMTFYKSYDDKHNSFGLIYSEAYLKIISMAKNNILHSYNYDGGVDKYQYEYNSKNYPTKITLKRNGQIQNITTIQYE</sequence>
<dbReference type="Proteomes" id="UP000530060">
    <property type="component" value="Unassembled WGS sequence"/>
</dbReference>
<organism evidence="2 3">
    <name type="scientific">Flavobacterium salmonis</name>
    <dbReference type="NCBI Taxonomy" id="2654844"/>
    <lineage>
        <taxon>Bacteria</taxon>
        <taxon>Pseudomonadati</taxon>
        <taxon>Bacteroidota</taxon>
        <taxon>Flavobacteriia</taxon>
        <taxon>Flavobacteriales</taxon>
        <taxon>Flavobacteriaceae</taxon>
        <taxon>Flavobacterium</taxon>
    </lineage>
</organism>
<keyword evidence="1" id="KW-0812">Transmembrane</keyword>
<name>A0A6V6YYW0_9FLAO</name>
<keyword evidence="1" id="KW-1133">Transmembrane helix</keyword>
<dbReference type="AlphaFoldDB" id="A0A6V6YYW0"/>
<evidence type="ECO:0000256" key="1">
    <source>
        <dbReference type="SAM" id="Phobius"/>
    </source>
</evidence>
<keyword evidence="1" id="KW-0472">Membrane</keyword>
<accession>A0A6V6YYW0</accession>